<keyword evidence="1 4" id="KW-1003">Cell membrane</keyword>
<keyword evidence="6" id="KW-1185">Reference proteome</keyword>
<reference evidence="5 6" key="1">
    <citation type="submission" date="2019-11" db="EMBL/GenBank/DDBJ databases">
        <title>Venatorbacter sp. nov. a predator of Campylobacter and other Gram-negative bacteria.</title>
        <authorList>
            <person name="Saeedi A."/>
            <person name="Cummings N.J."/>
            <person name="Connerton I.F."/>
            <person name="Connerton P.L."/>
        </authorList>
    </citation>
    <scope>NUCLEOTIDE SEQUENCE [LARGE SCALE GENOMIC DNA]</scope>
    <source>
        <strain evidence="5">XL5</strain>
    </source>
</reference>
<evidence type="ECO:0000256" key="4">
    <source>
        <dbReference type="HAMAP-Rule" id="MF_00695"/>
    </source>
</evidence>
<dbReference type="Proteomes" id="UP000596074">
    <property type="component" value="Chromosome"/>
</dbReference>
<dbReference type="RefSeq" id="WP_228346669.1">
    <property type="nucleotide sequence ID" value="NZ_CP046056.1"/>
</dbReference>
<dbReference type="GO" id="GO:0005886">
    <property type="term" value="C:plasma membrane"/>
    <property type="evidence" value="ECO:0007669"/>
    <property type="project" value="UniProtKB-SubCell"/>
</dbReference>
<dbReference type="InterPro" id="IPR035932">
    <property type="entry name" value="HflD-like_sf"/>
</dbReference>
<dbReference type="PANTHER" id="PTHR38100">
    <property type="entry name" value="HIGH FREQUENCY LYSOGENIZATION PROTEIN HFLD"/>
    <property type="match status" value="1"/>
</dbReference>
<comment type="similarity">
    <text evidence="4">Belongs to the HflD family.</text>
</comment>
<dbReference type="KEGG" id="vcw:GJQ55_06310"/>
<dbReference type="InterPro" id="IPR007451">
    <property type="entry name" value="HflD"/>
</dbReference>
<sequence>MNTATLQQVTALAAVIQAATLVEQLARSGDIPAAEAEPLLQALFIQSPDRFEDVYGDASTRLAGGLNNLQTIFGQPGRGISPDVTRYALSLLHLERKLRQNPDMLAELGRGIQTAARQSEHFGVSHENTIAALADLYKQTLSNLSFRIHVTGNPSFLQNPHTANRVRALLLAGIRAAILWRQAGGRRWHLLFKRSSCLKASELLQQQREA</sequence>
<dbReference type="Gene3D" id="1.10.3890.10">
    <property type="entry name" value="HflD-like"/>
    <property type="match status" value="1"/>
</dbReference>
<keyword evidence="3 4" id="KW-0472">Membrane</keyword>
<accession>A0A9X7UW34</accession>
<comment type="subcellular location">
    <subcellularLocation>
        <location evidence="4">Cytoplasm</location>
    </subcellularLocation>
    <subcellularLocation>
        <location evidence="4">Cell membrane</location>
        <topology evidence="4">Peripheral membrane protein</topology>
        <orientation evidence="4">Cytoplasmic side</orientation>
    </subcellularLocation>
</comment>
<gene>
    <name evidence="4 5" type="primary">hflD</name>
    <name evidence="5" type="ORF">GJQ55_06310</name>
</gene>
<organism evidence="5 6">
    <name type="scientific">Venatoribacter cucullus</name>
    <dbReference type="NCBI Taxonomy" id="2661630"/>
    <lineage>
        <taxon>Bacteria</taxon>
        <taxon>Pseudomonadati</taxon>
        <taxon>Pseudomonadota</taxon>
        <taxon>Gammaproteobacteria</taxon>
        <taxon>Oceanospirillales</taxon>
        <taxon>Oceanospirillaceae</taxon>
        <taxon>Venatoribacter</taxon>
    </lineage>
</organism>
<evidence type="ECO:0000313" key="5">
    <source>
        <dbReference type="EMBL" id="QQD24112.1"/>
    </source>
</evidence>
<dbReference type="AlphaFoldDB" id="A0A9X7UW34"/>
<dbReference type="NCBIfam" id="NF001246">
    <property type="entry name" value="PRK00218.1-2"/>
    <property type="match status" value="1"/>
</dbReference>
<evidence type="ECO:0000256" key="3">
    <source>
        <dbReference type="ARBA" id="ARBA00023136"/>
    </source>
</evidence>
<dbReference type="SUPFAM" id="SSF101322">
    <property type="entry name" value="YcfC-like"/>
    <property type="match status" value="1"/>
</dbReference>
<dbReference type="HAMAP" id="MF_00695">
    <property type="entry name" value="HflD_protein"/>
    <property type="match status" value="1"/>
</dbReference>
<dbReference type="Pfam" id="PF04356">
    <property type="entry name" value="DUF489"/>
    <property type="match status" value="1"/>
</dbReference>
<dbReference type="EMBL" id="CP046056">
    <property type="protein sequence ID" value="QQD24112.1"/>
    <property type="molecule type" value="Genomic_DNA"/>
</dbReference>
<proteinExistence type="inferred from homology"/>
<evidence type="ECO:0000313" key="6">
    <source>
        <dbReference type="Proteomes" id="UP000596074"/>
    </source>
</evidence>
<evidence type="ECO:0000256" key="1">
    <source>
        <dbReference type="ARBA" id="ARBA00022475"/>
    </source>
</evidence>
<protein>
    <recommendedName>
        <fullName evidence="4">High frequency lysogenization protein HflD homolog</fullName>
    </recommendedName>
</protein>
<dbReference type="PANTHER" id="PTHR38100:SF1">
    <property type="entry name" value="HIGH FREQUENCY LYSOGENIZATION PROTEIN HFLD"/>
    <property type="match status" value="1"/>
</dbReference>
<name>A0A9X7UW34_9GAMM</name>
<keyword evidence="2 4" id="KW-0963">Cytoplasm</keyword>
<evidence type="ECO:0000256" key="2">
    <source>
        <dbReference type="ARBA" id="ARBA00022490"/>
    </source>
</evidence>
<dbReference type="GO" id="GO:0005737">
    <property type="term" value="C:cytoplasm"/>
    <property type="evidence" value="ECO:0007669"/>
    <property type="project" value="UniProtKB-SubCell"/>
</dbReference>